<accession>A0A3N6NZE2</accession>
<dbReference type="Gene3D" id="3.40.50.410">
    <property type="entry name" value="von Willebrand factor, type A domain"/>
    <property type="match status" value="1"/>
</dbReference>
<reference evidence="2 3" key="1">
    <citation type="journal article" date="2018" name="ACS Chem. Biol.">
        <title>Ketoreductase domain dysfunction expands chemodiversity: malyngamide biosynthesis in the cyanobacterium Okeania hirsuta.</title>
        <authorList>
            <person name="Moss N.A."/>
            <person name="Leao T."/>
            <person name="Rankin M."/>
            <person name="McCullough T.M."/>
            <person name="Qu P."/>
            <person name="Korobeynikov A."/>
            <person name="Smith J.L."/>
            <person name="Gerwick L."/>
            <person name="Gerwick W.H."/>
        </authorList>
    </citation>
    <scope>NUCLEOTIDE SEQUENCE [LARGE SCALE GENOMIC DNA]</scope>
    <source>
        <strain evidence="2 3">PAB10Feb10-1</strain>
    </source>
</reference>
<gene>
    <name evidence="2" type="ORF">D5R40_02520</name>
</gene>
<dbReference type="OrthoDB" id="465020at2"/>
<dbReference type="PROSITE" id="PS50234">
    <property type="entry name" value="VWFA"/>
    <property type="match status" value="1"/>
</dbReference>
<dbReference type="SUPFAM" id="SSF53300">
    <property type="entry name" value="vWA-like"/>
    <property type="match status" value="1"/>
</dbReference>
<dbReference type="RefSeq" id="WP_124143577.1">
    <property type="nucleotide sequence ID" value="NZ_CAWOKI010000354.1"/>
</dbReference>
<dbReference type="InterPro" id="IPR002035">
    <property type="entry name" value="VWF_A"/>
</dbReference>
<comment type="caution">
    <text evidence="2">The sequence shown here is derived from an EMBL/GenBank/DDBJ whole genome shotgun (WGS) entry which is preliminary data.</text>
</comment>
<dbReference type="SMART" id="SM00327">
    <property type="entry name" value="VWA"/>
    <property type="match status" value="1"/>
</dbReference>
<feature type="domain" description="VWFA" evidence="1">
    <location>
        <begin position="10"/>
        <end position="213"/>
    </location>
</feature>
<dbReference type="EMBL" id="RCBY01000007">
    <property type="protein sequence ID" value="RQH55436.1"/>
    <property type="molecule type" value="Genomic_DNA"/>
</dbReference>
<evidence type="ECO:0000313" key="3">
    <source>
        <dbReference type="Proteomes" id="UP000269154"/>
    </source>
</evidence>
<dbReference type="AlphaFoldDB" id="A0A3N6NZE2"/>
<keyword evidence="3" id="KW-1185">Reference proteome</keyword>
<dbReference type="Proteomes" id="UP000269154">
    <property type="component" value="Unassembled WGS sequence"/>
</dbReference>
<protein>
    <submittedName>
        <fullName evidence="2">VWA domain-containing protein</fullName>
    </submittedName>
</protein>
<name>A0A3N6NZE2_9CYAN</name>
<dbReference type="InterPro" id="IPR036465">
    <property type="entry name" value="vWFA_dom_sf"/>
</dbReference>
<proteinExistence type="predicted"/>
<dbReference type="PANTHER" id="PTHR34706:SF1">
    <property type="entry name" value="VWFA DOMAIN-CONTAINING PROTEIN"/>
    <property type="match status" value="1"/>
</dbReference>
<dbReference type="PANTHER" id="PTHR34706">
    <property type="entry name" value="SLR1338 PROTEIN"/>
    <property type="match status" value="1"/>
</dbReference>
<dbReference type="Pfam" id="PF00092">
    <property type="entry name" value="VWA"/>
    <property type="match status" value="1"/>
</dbReference>
<sequence>MPIPQIYNRDVFILIDRSGSMTISDATTGNKNRWQYLQETVQGHVFEILSEQDDDYGIICDEVTLYFFNRNQQPTKTIYLRDAAQVQAAFKENRPGGSTYIAPTLNEAVSQWFSNRTDDKGAFIIIYTDGQIDDSKEFINVIGKTCSNINSQDEIKILMIGVGSDIETEGAIDFYLGIDLNANKFQSRRGEDCNIFIFDLIDEVMDEGIIAALERQLEGDPRKGLGGWIKERYPSLYGKYFAS</sequence>
<evidence type="ECO:0000313" key="2">
    <source>
        <dbReference type="EMBL" id="RQH55436.1"/>
    </source>
</evidence>
<evidence type="ECO:0000259" key="1">
    <source>
        <dbReference type="PROSITE" id="PS50234"/>
    </source>
</evidence>
<organism evidence="2 3">
    <name type="scientific">Okeania hirsuta</name>
    <dbReference type="NCBI Taxonomy" id="1458930"/>
    <lineage>
        <taxon>Bacteria</taxon>
        <taxon>Bacillati</taxon>
        <taxon>Cyanobacteriota</taxon>
        <taxon>Cyanophyceae</taxon>
        <taxon>Oscillatoriophycideae</taxon>
        <taxon>Oscillatoriales</taxon>
        <taxon>Microcoleaceae</taxon>
        <taxon>Okeania</taxon>
    </lineage>
</organism>